<dbReference type="Proteomes" id="UP000712281">
    <property type="component" value="Unassembled WGS sequence"/>
</dbReference>
<organism evidence="1 2">
    <name type="scientific">Brassica cretica</name>
    <name type="common">Mustard</name>
    <dbReference type="NCBI Taxonomy" id="69181"/>
    <lineage>
        <taxon>Eukaryota</taxon>
        <taxon>Viridiplantae</taxon>
        <taxon>Streptophyta</taxon>
        <taxon>Embryophyta</taxon>
        <taxon>Tracheophyta</taxon>
        <taxon>Spermatophyta</taxon>
        <taxon>Magnoliopsida</taxon>
        <taxon>eudicotyledons</taxon>
        <taxon>Gunneridae</taxon>
        <taxon>Pentapetalae</taxon>
        <taxon>rosids</taxon>
        <taxon>malvids</taxon>
        <taxon>Brassicales</taxon>
        <taxon>Brassicaceae</taxon>
        <taxon>Brassiceae</taxon>
        <taxon>Brassica</taxon>
    </lineage>
</organism>
<reference evidence="1" key="1">
    <citation type="submission" date="2019-12" db="EMBL/GenBank/DDBJ databases">
        <title>Genome sequencing and annotation of Brassica cretica.</title>
        <authorList>
            <person name="Studholme D.J."/>
            <person name="Sarris P.F."/>
        </authorList>
    </citation>
    <scope>NUCLEOTIDE SEQUENCE</scope>
    <source>
        <strain evidence="1">PFS-001/15</strain>
        <tissue evidence="1">Leaf</tissue>
    </source>
</reference>
<name>A0A8S9HJ33_BRACR</name>
<sequence length="113" mass="12730">MAKIMQIELAFQWKWFQVILSCNGGVMIDLLEAYQPLDEQPGLDQLGFPYPGARRGRWTRNGTRVGGRGFPYPSGRGRHGSTTHRGLLAMASTRVASLPRPKINIFKGHFKLF</sequence>
<evidence type="ECO:0000313" key="2">
    <source>
        <dbReference type="Proteomes" id="UP000712281"/>
    </source>
</evidence>
<proteinExistence type="predicted"/>
<gene>
    <name evidence="1" type="ORF">F2Q68_00016911</name>
</gene>
<dbReference type="EMBL" id="QGKW02001940">
    <property type="protein sequence ID" value="KAF2559291.1"/>
    <property type="molecule type" value="Genomic_DNA"/>
</dbReference>
<protein>
    <submittedName>
        <fullName evidence="1">Uncharacterized protein</fullName>
    </submittedName>
</protein>
<comment type="caution">
    <text evidence="1">The sequence shown here is derived from an EMBL/GenBank/DDBJ whole genome shotgun (WGS) entry which is preliminary data.</text>
</comment>
<evidence type="ECO:0000313" key="1">
    <source>
        <dbReference type="EMBL" id="KAF2559291.1"/>
    </source>
</evidence>
<dbReference type="AlphaFoldDB" id="A0A8S9HJ33"/>
<accession>A0A8S9HJ33</accession>